<dbReference type="RefSeq" id="YP_009177799.1">
    <property type="nucleotide sequence ID" value="NC_028269.1"/>
</dbReference>
<dbReference type="Proteomes" id="UP000201191">
    <property type="component" value="Segment"/>
</dbReference>
<reference evidence="1 2" key="1">
    <citation type="journal article" date="2014" name="J. Virol.">
        <title>Three novel virophage genomes discovered from Yellowstone Lake metagenomes.</title>
        <authorList>
            <person name="Zhou J."/>
            <person name="Sun D."/>
            <person name="Childers A."/>
            <person name="McDermott T.R."/>
            <person name="Wang Y."/>
            <person name="Liles M.R."/>
        </authorList>
    </citation>
    <scope>NUCLEOTIDE SEQUENCE [LARGE SCALE GENOMIC DNA]</scope>
</reference>
<gene>
    <name evidence="1" type="ORF">YSLV5_ORF16</name>
</gene>
<sequence>MSFFPSTDVHNQMVHTLSTTGQWEALRLYLASRETGLSASARPYYPPPPPPPPDDYYRPPRATGIDWKKVVAFPFKAPHKKAPHSKHPMLFKMYVMEFNKHPERFTLSSEGHHSSDGRYYFSIKFFKEGIKGQRMYSNFHIFGRTDGYKFMCESVDILMGDENYVDAVVY</sequence>
<dbReference type="KEGG" id="vg:26131761"/>
<keyword evidence="2" id="KW-1185">Reference proteome</keyword>
<proteinExistence type="predicted"/>
<evidence type="ECO:0000313" key="2">
    <source>
        <dbReference type="Proteomes" id="UP000201191"/>
    </source>
</evidence>
<organism evidence="1 2">
    <name type="scientific">Yellowstone Lake virophage 5</name>
    <dbReference type="NCBI Taxonomy" id="1557033"/>
    <lineage>
        <taxon>Viruses</taxon>
        <taxon>Varidnaviria</taxon>
        <taxon>Bamfordvirae</taxon>
        <taxon>Preplasmiviricota</taxon>
        <taxon>Polisuviricotina</taxon>
        <taxon>Virophaviricetes</taxon>
        <taxon>Priklausovirales</taxon>
        <taxon>Burtonviroviridae</taxon>
        <taxon>Burquivirus</taxon>
        <taxon>Burquivirus flavolapense</taxon>
    </lineage>
</organism>
<accession>A0A0A0RS05</accession>
<dbReference type="EMBL" id="KM502589">
    <property type="protein sequence ID" value="AIW01874.1"/>
    <property type="molecule type" value="Genomic_DNA"/>
</dbReference>
<evidence type="ECO:0000313" key="1">
    <source>
        <dbReference type="EMBL" id="AIW01874.1"/>
    </source>
</evidence>
<name>A0A0A0RS05_9VIRU</name>
<protein>
    <submittedName>
        <fullName evidence="1">Uncharacterized protein</fullName>
    </submittedName>
</protein>
<dbReference type="GeneID" id="26131761"/>